<dbReference type="EMBL" id="FXYF01000004">
    <property type="protein sequence ID" value="SMX38816.1"/>
    <property type="molecule type" value="Genomic_DNA"/>
</dbReference>
<evidence type="ECO:0000259" key="2">
    <source>
        <dbReference type="PROSITE" id="PS51379"/>
    </source>
</evidence>
<evidence type="ECO:0000313" key="3">
    <source>
        <dbReference type="EMBL" id="SMX38816.1"/>
    </source>
</evidence>
<gene>
    <name evidence="3" type="ORF">MAA8898_01734</name>
</gene>
<feature type="region of interest" description="Disordered" evidence="1">
    <location>
        <begin position="294"/>
        <end position="341"/>
    </location>
</feature>
<dbReference type="Proteomes" id="UP000207598">
    <property type="component" value="Unassembled WGS sequence"/>
</dbReference>
<dbReference type="AlphaFoldDB" id="A0A238KA06"/>
<evidence type="ECO:0000313" key="4">
    <source>
        <dbReference type="Proteomes" id="UP000207598"/>
    </source>
</evidence>
<dbReference type="InterPro" id="IPR017896">
    <property type="entry name" value="4Fe4S_Fe-S-bd"/>
</dbReference>
<keyword evidence="4" id="KW-1185">Reference proteome</keyword>
<reference evidence="3 4" key="1">
    <citation type="submission" date="2017-05" db="EMBL/GenBank/DDBJ databases">
        <authorList>
            <person name="Song R."/>
            <person name="Chenine A.L."/>
            <person name="Ruprecht R.M."/>
        </authorList>
    </citation>
    <scope>NUCLEOTIDE SEQUENCE [LARGE SCALE GENOMIC DNA]</scope>
    <source>
        <strain evidence="3 4">CECT 8898</strain>
    </source>
</reference>
<proteinExistence type="predicted"/>
<protein>
    <recommendedName>
        <fullName evidence="2">4Fe-4S ferredoxin-type domain-containing protein</fullName>
    </recommendedName>
</protein>
<accession>A0A238KA06</accession>
<name>A0A238KA06_9RHOB</name>
<feature type="domain" description="4Fe-4S ferredoxin-type" evidence="2">
    <location>
        <begin position="267"/>
        <end position="296"/>
    </location>
</feature>
<dbReference type="SUPFAM" id="SSF54862">
    <property type="entry name" value="4Fe-4S ferredoxins"/>
    <property type="match status" value="1"/>
</dbReference>
<sequence>MPAATTPRPPSPAACPCPTGRLDLDHSSGRVPGDQHPVWSRSQVRLGGGRPAVPGVPDAGRNQDEAVDVDRPALGAGLAVAGRRPVRRLCHRHRHDRKAVVHRRQRQEIATPATDSLDGFPLLVLSDEDGDDAARDGTTQEFGAVFTAPDGRTPYWLVFNRGPEMVPPDDDFDGGLVRGEHIVDGVAQDIPLIDGLLLTRRLGKGTCADRFRLGDPIGELMRSTCTTRRRKTGSDACGRNCPRSFRRISPRHTRSTRCSCGGIACTRAATPTASTCPICGRCWASCPFDRPRFGREGRAPNRTRPLLLLGRNTSGGSGGQSPPARRIAVRRSETAQFRSAS</sequence>
<organism evidence="3 4">
    <name type="scientific">Maliponia aquimaris</name>
    <dbReference type="NCBI Taxonomy" id="1673631"/>
    <lineage>
        <taxon>Bacteria</taxon>
        <taxon>Pseudomonadati</taxon>
        <taxon>Pseudomonadota</taxon>
        <taxon>Alphaproteobacteria</taxon>
        <taxon>Rhodobacterales</taxon>
        <taxon>Paracoccaceae</taxon>
        <taxon>Maliponia</taxon>
    </lineage>
</organism>
<dbReference type="PROSITE" id="PS51379">
    <property type="entry name" value="4FE4S_FER_2"/>
    <property type="match status" value="1"/>
</dbReference>
<evidence type="ECO:0000256" key="1">
    <source>
        <dbReference type="SAM" id="MobiDB-lite"/>
    </source>
</evidence>
<feature type="region of interest" description="Disordered" evidence="1">
    <location>
        <begin position="1"/>
        <end position="38"/>
    </location>
</feature>